<dbReference type="Gene3D" id="3.30.1370.10">
    <property type="entry name" value="K Homology domain, type 1"/>
    <property type="match status" value="1"/>
</dbReference>
<dbReference type="GO" id="GO:0003723">
    <property type="term" value="F:RNA binding"/>
    <property type="evidence" value="ECO:0007669"/>
    <property type="project" value="InterPro"/>
</dbReference>
<organism evidence="3">
    <name type="scientific">marine sediment metagenome</name>
    <dbReference type="NCBI Taxonomy" id="412755"/>
    <lineage>
        <taxon>unclassified sequences</taxon>
        <taxon>metagenomes</taxon>
        <taxon>ecological metagenomes</taxon>
    </lineage>
</organism>
<evidence type="ECO:0000256" key="1">
    <source>
        <dbReference type="SAM" id="MobiDB-lite"/>
    </source>
</evidence>
<dbReference type="Pfam" id="PF22891">
    <property type="entry name" value="KH_PNO1_2nd"/>
    <property type="match status" value="1"/>
</dbReference>
<dbReference type="AlphaFoldDB" id="X0TXW2"/>
<feature type="non-terminal residue" evidence="3">
    <location>
        <position position="1"/>
    </location>
</feature>
<name>X0TXW2_9ZZZZ</name>
<dbReference type="EMBL" id="BARS01013591">
    <property type="protein sequence ID" value="GAF98139.1"/>
    <property type="molecule type" value="Genomic_DNA"/>
</dbReference>
<protein>
    <recommendedName>
        <fullName evidence="2">PNO1 second type I KH domain-containing protein</fullName>
    </recommendedName>
</protein>
<evidence type="ECO:0000313" key="3">
    <source>
        <dbReference type="EMBL" id="GAF98139.1"/>
    </source>
</evidence>
<accession>X0TXW2</accession>
<feature type="compositionally biased region" description="Basic and acidic residues" evidence="1">
    <location>
        <begin position="35"/>
        <end position="49"/>
    </location>
</feature>
<gene>
    <name evidence="3" type="ORF">S01H1_23500</name>
</gene>
<reference evidence="3" key="1">
    <citation type="journal article" date="2014" name="Front. Microbiol.">
        <title>High frequency of phylogenetically diverse reductive dehalogenase-homologous genes in deep subseafloor sedimentary metagenomes.</title>
        <authorList>
            <person name="Kawai M."/>
            <person name="Futagami T."/>
            <person name="Toyoda A."/>
            <person name="Takaki Y."/>
            <person name="Nishi S."/>
            <person name="Hori S."/>
            <person name="Arai W."/>
            <person name="Tsubouchi T."/>
            <person name="Morono Y."/>
            <person name="Uchiyama I."/>
            <person name="Ito T."/>
            <person name="Fujiyama A."/>
            <person name="Inagaki F."/>
            <person name="Takami H."/>
        </authorList>
    </citation>
    <scope>NUCLEOTIDE SEQUENCE</scope>
    <source>
        <strain evidence="3">Expedition CK06-06</strain>
    </source>
</reference>
<dbReference type="InterPro" id="IPR036612">
    <property type="entry name" value="KH_dom_type_1_sf"/>
</dbReference>
<proteinExistence type="predicted"/>
<dbReference type="SUPFAM" id="SSF54791">
    <property type="entry name" value="Eukaryotic type KH-domain (KH-domain type I)"/>
    <property type="match status" value="1"/>
</dbReference>
<feature type="domain" description="PNO1 second type I KH" evidence="2">
    <location>
        <begin position="1"/>
        <end position="40"/>
    </location>
</feature>
<feature type="region of interest" description="Disordered" evidence="1">
    <location>
        <begin position="30"/>
        <end position="49"/>
    </location>
</feature>
<evidence type="ECO:0000259" key="2">
    <source>
        <dbReference type="Pfam" id="PF22891"/>
    </source>
</evidence>
<comment type="caution">
    <text evidence="3">The sequence shown here is derived from an EMBL/GenBank/DDBJ whole genome shotgun (WGS) entry which is preliminary data.</text>
</comment>
<sequence>DNEIGIIGDTEDIEEAIQAVTSLIQGSKQSNVYTHAEKEMKKKRLDSRF</sequence>
<dbReference type="InterPro" id="IPR055211">
    <property type="entry name" value="KH_PNO1_2nd"/>
</dbReference>